<feature type="domain" description="4Fe-4S ferredoxin-type" evidence="9">
    <location>
        <begin position="72"/>
        <end position="101"/>
    </location>
</feature>
<dbReference type="PROSITE" id="PS00198">
    <property type="entry name" value="4FE4S_FER_1"/>
    <property type="match status" value="1"/>
</dbReference>
<comment type="caution">
    <text evidence="11">The sequence shown here is derived from an EMBL/GenBank/DDBJ whole genome shotgun (WGS) entry which is preliminary data.</text>
</comment>
<dbReference type="Gene3D" id="3.30.70.20">
    <property type="match status" value="1"/>
</dbReference>
<evidence type="ECO:0000313" key="11">
    <source>
        <dbReference type="EMBL" id="KXA90487.1"/>
    </source>
</evidence>
<dbReference type="InterPro" id="IPR017896">
    <property type="entry name" value="4Fe4S_Fe-S-bd"/>
</dbReference>
<keyword evidence="6" id="KW-0560">Oxidoreductase</keyword>
<dbReference type="InterPro" id="IPR013785">
    <property type="entry name" value="Aldolase_TIM"/>
</dbReference>
<comment type="cofactor">
    <cofactor evidence="1">
        <name>[4Fe-4S] cluster</name>
        <dbReference type="ChEBI" id="CHEBI:49883"/>
    </cofactor>
</comment>
<dbReference type="InterPro" id="IPR012839">
    <property type="entry name" value="Organic_radical_activase"/>
</dbReference>
<dbReference type="PROSITE" id="PS51379">
    <property type="entry name" value="4FE4S_FER_2"/>
    <property type="match status" value="2"/>
</dbReference>
<dbReference type="Proteomes" id="UP000070184">
    <property type="component" value="Unassembled WGS sequence"/>
</dbReference>
<keyword evidence="12" id="KW-1185">Reference proteome</keyword>
<dbReference type="InterPro" id="IPR058240">
    <property type="entry name" value="rSAM_sf"/>
</dbReference>
<comment type="similarity">
    <text evidence="2">Belongs to the organic radical-activating enzymes family.</text>
</comment>
<evidence type="ECO:0000256" key="3">
    <source>
        <dbReference type="ARBA" id="ARBA00022485"/>
    </source>
</evidence>
<dbReference type="InterPro" id="IPR040074">
    <property type="entry name" value="BssD/PflA/YjjW"/>
</dbReference>
<feature type="domain" description="4Fe-4S ferredoxin-type" evidence="9">
    <location>
        <begin position="103"/>
        <end position="132"/>
    </location>
</feature>
<dbReference type="InterPro" id="IPR007197">
    <property type="entry name" value="rSAM"/>
</dbReference>
<evidence type="ECO:0000256" key="7">
    <source>
        <dbReference type="ARBA" id="ARBA00023004"/>
    </source>
</evidence>
<evidence type="ECO:0000256" key="6">
    <source>
        <dbReference type="ARBA" id="ARBA00023002"/>
    </source>
</evidence>
<protein>
    <recommendedName>
        <fullName evidence="13">Glycyl-radical enzyme activating protein</fullName>
    </recommendedName>
</protein>
<dbReference type="PIRSF" id="PIRSF000371">
    <property type="entry name" value="PFL_act_enz"/>
    <property type="match status" value="1"/>
</dbReference>
<keyword evidence="7" id="KW-0408">Iron</keyword>
<keyword evidence="4" id="KW-0949">S-adenosyl-L-methionine</keyword>
<dbReference type="EMBL" id="LHXK01000004">
    <property type="protein sequence ID" value="KXA90487.1"/>
    <property type="molecule type" value="Genomic_DNA"/>
</dbReference>
<sequence>MVGKEPIFLKKGQNTSLKESKIQNSEKETGIIFNVEKFAYQDGPGIRTLVFLKGCPLNCLWCSNPESQNAYPELMYFENKCTFCGRCLEECPKDAIKMNVEKERVETNRETCENCGACTEVCLNDARVIKGDKITVKEIMNEIKKDDLFYRNTGGGVTITGGEPMMQPAFVYSILKRCNDLSIHTAIETSAYVRWPIFSKISETLDLLMIDIKHMDPEEHEKYTGVSNELILENIRKISEKPSIEKVIRIPIIPGINDDRENIKKTAKFVSEVGIETIELLPYHELGISKYKALGRGYEINSTPPDAEHLKKLKEIIDSHIPVVRFEGNLDKRIMQ</sequence>
<accession>A0A133U8I2</accession>
<evidence type="ECO:0000259" key="10">
    <source>
        <dbReference type="PROSITE" id="PS51918"/>
    </source>
</evidence>
<keyword evidence="8" id="KW-0411">Iron-sulfur</keyword>
<reference evidence="11 12" key="1">
    <citation type="journal article" date="2016" name="Sci. Rep.">
        <title>Metabolic traits of an uncultured archaeal lineage -MSBL1- from brine pools of the Red Sea.</title>
        <authorList>
            <person name="Mwirichia R."/>
            <person name="Alam I."/>
            <person name="Rashid M."/>
            <person name="Vinu M."/>
            <person name="Ba-Alawi W."/>
            <person name="Anthony Kamau A."/>
            <person name="Kamanda Ngugi D."/>
            <person name="Goker M."/>
            <person name="Klenk H.P."/>
            <person name="Bajic V."/>
            <person name="Stingl U."/>
        </authorList>
    </citation>
    <scope>NUCLEOTIDE SEQUENCE [LARGE SCALE GENOMIC DNA]</scope>
    <source>
        <strain evidence="11">SCGC-AAA259B11</strain>
    </source>
</reference>
<dbReference type="PATRIC" id="fig|1698260.3.peg.516"/>
<feature type="domain" description="Radical SAM core" evidence="10">
    <location>
        <begin position="41"/>
        <end position="322"/>
    </location>
</feature>
<evidence type="ECO:0000313" key="12">
    <source>
        <dbReference type="Proteomes" id="UP000070184"/>
    </source>
</evidence>
<dbReference type="InterPro" id="IPR017900">
    <property type="entry name" value="4Fe4S_Fe_S_CS"/>
</dbReference>
<evidence type="ECO:0000256" key="1">
    <source>
        <dbReference type="ARBA" id="ARBA00001966"/>
    </source>
</evidence>
<keyword evidence="5" id="KW-0479">Metal-binding</keyword>
<keyword evidence="3" id="KW-0004">4Fe-4S</keyword>
<dbReference type="NCBIfam" id="TIGR02494">
    <property type="entry name" value="PFLE_PFLC"/>
    <property type="match status" value="1"/>
</dbReference>
<dbReference type="GO" id="GO:0016491">
    <property type="term" value="F:oxidoreductase activity"/>
    <property type="evidence" value="ECO:0007669"/>
    <property type="project" value="UniProtKB-KW"/>
</dbReference>
<evidence type="ECO:0000256" key="4">
    <source>
        <dbReference type="ARBA" id="ARBA00022691"/>
    </source>
</evidence>
<dbReference type="Gene3D" id="3.20.20.70">
    <property type="entry name" value="Aldolase class I"/>
    <property type="match status" value="1"/>
</dbReference>
<dbReference type="Pfam" id="PF04055">
    <property type="entry name" value="Radical_SAM"/>
    <property type="match status" value="1"/>
</dbReference>
<dbReference type="SFLD" id="SFLDG01066">
    <property type="entry name" value="organic_radical-activating_enz"/>
    <property type="match status" value="1"/>
</dbReference>
<gene>
    <name evidence="11" type="ORF">AKJ61_00550</name>
</gene>
<dbReference type="InterPro" id="IPR001989">
    <property type="entry name" value="Radical_activat_CS"/>
</dbReference>
<proteinExistence type="inferred from homology"/>
<dbReference type="GO" id="GO:0051539">
    <property type="term" value="F:4 iron, 4 sulfur cluster binding"/>
    <property type="evidence" value="ECO:0007669"/>
    <property type="project" value="UniProtKB-KW"/>
</dbReference>
<dbReference type="PANTHER" id="PTHR30352">
    <property type="entry name" value="PYRUVATE FORMATE-LYASE-ACTIVATING ENZYME"/>
    <property type="match status" value="1"/>
</dbReference>
<dbReference type="GO" id="GO:0046872">
    <property type="term" value="F:metal ion binding"/>
    <property type="evidence" value="ECO:0007669"/>
    <property type="project" value="UniProtKB-KW"/>
</dbReference>
<dbReference type="InterPro" id="IPR034457">
    <property type="entry name" value="Organic_radical-activating"/>
</dbReference>
<evidence type="ECO:0000259" key="9">
    <source>
        <dbReference type="PROSITE" id="PS51379"/>
    </source>
</evidence>
<dbReference type="SUPFAM" id="SSF54862">
    <property type="entry name" value="4Fe-4S ferredoxins"/>
    <property type="match status" value="1"/>
</dbReference>
<dbReference type="Pfam" id="PF00037">
    <property type="entry name" value="Fer4"/>
    <property type="match status" value="1"/>
</dbReference>
<evidence type="ECO:0000256" key="2">
    <source>
        <dbReference type="ARBA" id="ARBA00009777"/>
    </source>
</evidence>
<dbReference type="PROSITE" id="PS01087">
    <property type="entry name" value="RADICAL_ACTIVATING"/>
    <property type="match status" value="1"/>
</dbReference>
<name>A0A133U8I2_9EURY</name>
<dbReference type="SUPFAM" id="SSF102114">
    <property type="entry name" value="Radical SAM enzymes"/>
    <property type="match status" value="1"/>
</dbReference>
<dbReference type="PROSITE" id="PS51918">
    <property type="entry name" value="RADICAL_SAM"/>
    <property type="match status" value="1"/>
</dbReference>
<dbReference type="PANTHER" id="PTHR30352:SF4">
    <property type="entry name" value="PYRUVATE FORMATE-LYASE 2-ACTIVATING ENZYME"/>
    <property type="match status" value="1"/>
</dbReference>
<dbReference type="SFLD" id="SFLDG01118">
    <property type="entry name" value="activating_enzymes__group_2"/>
    <property type="match status" value="1"/>
</dbReference>
<evidence type="ECO:0008006" key="13">
    <source>
        <dbReference type="Google" id="ProtNLM"/>
    </source>
</evidence>
<dbReference type="SFLD" id="SFLDS00029">
    <property type="entry name" value="Radical_SAM"/>
    <property type="match status" value="1"/>
</dbReference>
<dbReference type="AlphaFoldDB" id="A0A133U8I2"/>
<organism evidence="11 12">
    <name type="scientific">candidate division MSBL1 archaeon SCGC-AAA259B11</name>
    <dbReference type="NCBI Taxonomy" id="1698260"/>
    <lineage>
        <taxon>Archaea</taxon>
        <taxon>Methanobacteriati</taxon>
        <taxon>Methanobacteriota</taxon>
        <taxon>candidate division MSBL1</taxon>
    </lineage>
</organism>
<evidence type="ECO:0000256" key="8">
    <source>
        <dbReference type="ARBA" id="ARBA00023014"/>
    </source>
</evidence>
<evidence type="ECO:0000256" key="5">
    <source>
        <dbReference type="ARBA" id="ARBA00022723"/>
    </source>
</evidence>